<dbReference type="GO" id="GO:0071916">
    <property type="term" value="F:dipeptide transmembrane transporter activity"/>
    <property type="evidence" value="ECO:0007669"/>
    <property type="project" value="TreeGrafter"/>
</dbReference>
<feature type="transmembrane region" description="Helical" evidence="7">
    <location>
        <begin position="279"/>
        <end position="297"/>
    </location>
</feature>
<evidence type="ECO:0000313" key="10">
    <source>
        <dbReference type="Proteomes" id="UP000184010"/>
    </source>
</evidence>
<dbReference type="RefSeq" id="WP_072771527.1">
    <property type="nucleotide sequence ID" value="NZ_FRDN01000004.1"/>
</dbReference>
<dbReference type="PROSITE" id="PS50928">
    <property type="entry name" value="ABC_TM1"/>
    <property type="match status" value="1"/>
</dbReference>
<dbReference type="EMBL" id="FRDN01000004">
    <property type="protein sequence ID" value="SHN58809.1"/>
    <property type="molecule type" value="Genomic_DNA"/>
</dbReference>
<dbReference type="PANTHER" id="PTHR43163">
    <property type="entry name" value="DIPEPTIDE TRANSPORT SYSTEM PERMEASE PROTEIN DPPB-RELATED"/>
    <property type="match status" value="1"/>
</dbReference>
<dbReference type="Pfam" id="PF19300">
    <property type="entry name" value="BPD_transp_1_N"/>
    <property type="match status" value="1"/>
</dbReference>
<reference evidence="10" key="1">
    <citation type="submission" date="2016-12" db="EMBL/GenBank/DDBJ databases">
        <authorList>
            <person name="Varghese N."/>
            <person name="Submissions S."/>
        </authorList>
    </citation>
    <scope>NUCLEOTIDE SEQUENCE [LARGE SCALE GENOMIC DNA]</scope>
    <source>
        <strain evidence="10">DSM 11544</strain>
    </source>
</reference>
<dbReference type="InterPro" id="IPR000515">
    <property type="entry name" value="MetI-like"/>
</dbReference>
<keyword evidence="2 7" id="KW-0813">Transport</keyword>
<keyword evidence="4 7" id="KW-0812">Transmembrane</keyword>
<feature type="transmembrane region" description="Helical" evidence="7">
    <location>
        <begin position="136"/>
        <end position="158"/>
    </location>
</feature>
<dbReference type="InterPro" id="IPR045621">
    <property type="entry name" value="BPD_transp_1_N"/>
</dbReference>
<dbReference type="CDD" id="cd06261">
    <property type="entry name" value="TM_PBP2"/>
    <property type="match status" value="1"/>
</dbReference>
<feature type="transmembrane region" description="Helical" evidence="7">
    <location>
        <begin position="105"/>
        <end position="129"/>
    </location>
</feature>
<gene>
    <name evidence="9" type="ORF">SAMN02745215_00977</name>
</gene>
<dbReference type="AlphaFoldDB" id="A0A1M7SK49"/>
<evidence type="ECO:0000256" key="2">
    <source>
        <dbReference type="ARBA" id="ARBA00022448"/>
    </source>
</evidence>
<dbReference type="Proteomes" id="UP000184010">
    <property type="component" value="Unassembled WGS sequence"/>
</dbReference>
<dbReference type="STRING" id="1121395.SAMN02745215_00977"/>
<name>A0A1M7SK49_9FIRM</name>
<dbReference type="SUPFAM" id="SSF161098">
    <property type="entry name" value="MetI-like"/>
    <property type="match status" value="1"/>
</dbReference>
<sequence>MDNLANYLGKKMFEVILTLLFVTFLSFLLMRLSPIDAATAYVTRNTAIVTQEQIEAARIEMGLNKPLLVQYGLWLKNALGLDLGTSLENGYAVTREIGKAIPVSLAVVGLAGGLMAVGILVFGALAYFLRSHLLGYLLTFLCIAGISVPPFYTASLFIDIFAVKLGWLSVTGNAGLMRFVPAALCLALFGISLYSQLFAQGLEREMKEDYAFYARCRGLSELRILLFHAFPHVAASLLPSLMQALGLFLAGITVIEQVFSLPGIGSLIIHSVIQRDSPVIHALVLFLALAIVLLNVASDVAQRLLLNHQNTKERAG</sequence>
<evidence type="ECO:0000256" key="4">
    <source>
        <dbReference type="ARBA" id="ARBA00022692"/>
    </source>
</evidence>
<dbReference type="GO" id="GO:0005886">
    <property type="term" value="C:plasma membrane"/>
    <property type="evidence" value="ECO:0007669"/>
    <property type="project" value="UniProtKB-SubCell"/>
</dbReference>
<feature type="transmembrane region" description="Helical" evidence="7">
    <location>
        <begin position="244"/>
        <end position="267"/>
    </location>
</feature>
<dbReference type="InterPro" id="IPR035906">
    <property type="entry name" value="MetI-like_sf"/>
</dbReference>
<keyword evidence="3" id="KW-1003">Cell membrane</keyword>
<proteinExistence type="inferred from homology"/>
<evidence type="ECO:0000256" key="5">
    <source>
        <dbReference type="ARBA" id="ARBA00022989"/>
    </source>
</evidence>
<dbReference type="PANTHER" id="PTHR43163:SF6">
    <property type="entry name" value="DIPEPTIDE TRANSPORT SYSTEM PERMEASE PROTEIN DPPB-RELATED"/>
    <property type="match status" value="1"/>
</dbReference>
<protein>
    <submittedName>
        <fullName evidence="9">Peptide/nickel transport system permease protein</fullName>
    </submittedName>
</protein>
<evidence type="ECO:0000256" key="3">
    <source>
        <dbReference type="ARBA" id="ARBA00022475"/>
    </source>
</evidence>
<evidence type="ECO:0000259" key="8">
    <source>
        <dbReference type="PROSITE" id="PS50928"/>
    </source>
</evidence>
<evidence type="ECO:0000256" key="1">
    <source>
        <dbReference type="ARBA" id="ARBA00004651"/>
    </source>
</evidence>
<evidence type="ECO:0000313" key="9">
    <source>
        <dbReference type="EMBL" id="SHN58809.1"/>
    </source>
</evidence>
<feature type="transmembrane region" description="Helical" evidence="7">
    <location>
        <begin position="12"/>
        <end position="30"/>
    </location>
</feature>
<accession>A0A1M7SK49</accession>
<comment type="subcellular location">
    <subcellularLocation>
        <location evidence="1 7">Cell membrane</location>
        <topology evidence="1 7">Multi-pass membrane protein</topology>
    </subcellularLocation>
</comment>
<feature type="domain" description="ABC transmembrane type-1" evidence="8">
    <location>
        <begin position="104"/>
        <end position="298"/>
    </location>
</feature>
<keyword evidence="10" id="KW-1185">Reference proteome</keyword>
<feature type="transmembrane region" description="Helical" evidence="7">
    <location>
        <begin position="178"/>
        <end position="199"/>
    </location>
</feature>
<evidence type="ECO:0000256" key="7">
    <source>
        <dbReference type="RuleBase" id="RU363032"/>
    </source>
</evidence>
<evidence type="ECO:0000256" key="6">
    <source>
        <dbReference type="ARBA" id="ARBA00023136"/>
    </source>
</evidence>
<comment type="similarity">
    <text evidence="7">Belongs to the binding-protein-dependent transport system permease family.</text>
</comment>
<organism evidence="9 10">
    <name type="scientific">Desulfitobacterium chlororespirans DSM 11544</name>
    <dbReference type="NCBI Taxonomy" id="1121395"/>
    <lineage>
        <taxon>Bacteria</taxon>
        <taxon>Bacillati</taxon>
        <taxon>Bacillota</taxon>
        <taxon>Clostridia</taxon>
        <taxon>Eubacteriales</taxon>
        <taxon>Desulfitobacteriaceae</taxon>
        <taxon>Desulfitobacterium</taxon>
    </lineage>
</organism>
<keyword evidence="6 7" id="KW-0472">Membrane</keyword>
<dbReference type="Gene3D" id="1.10.3720.10">
    <property type="entry name" value="MetI-like"/>
    <property type="match status" value="1"/>
</dbReference>
<dbReference type="Pfam" id="PF00528">
    <property type="entry name" value="BPD_transp_1"/>
    <property type="match status" value="1"/>
</dbReference>
<keyword evidence="5 7" id="KW-1133">Transmembrane helix</keyword>